<dbReference type="AlphaFoldDB" id="A0A2S9QKZ7"/>
<proteinExistence type="predicted"/>
<keyword evidence="3" id="KW-0732">Signal</keyword>
<feature type="region of interest" description="Disordered" evidence="1">
    <location>
        <begin position="217"/>
        <end position="244"/>
    </location>
</feature>
<feature type="chain" id="PRO_5015783277" description="Htaa domain-containing protein" evidence="3">
    <location>
        <begin position="36"/>
        <end position="308"/>
    </location>
</feature>
<evidence type="ECO:0000256" key="1">
    <source>
        <dbReference type="SAM" id="MobiDB-lite"/>
    </source>
</evidence>
<dbReference type="Pfam" id="PF04213">
    <property type="entry name" value="HtaA"/>
    <property type="match status" value="1"/>
</dbReference>
<name>A0A2S9QKZ7_9MICO</name>
<accession>A0A2S9QKZ7</accession>
<dbReference type="InterPro" id="IPR007331">
    <property type="entry name" value="Htaa"/>
</dbReference>
<keyword evidence="6" id="KW-1185">Reference proteome</keyword>
<feature type="compositionally biased region" description="Low complexity" evidence="1">
    <location>
        <begin position="279"/>
        <end position="308"/>
    </location>
</feature>
<comment type="caution">
    <text evidence="5">The sequence shown here is derived from an EMBL/GenBank/DDBJ whole genome shotgun (WGS) entry which is preliminary data.</text>
</comment>
<reference evidence="5 6" key="1">
    <citation type="journal article" date="2017" name="New Microbes New Infect">
        <title>Genome sequence of 'Leucobacter massiliensis' sp. nov. isolated from human pharynx after travel to the 2014 Hajj.</title>
        <authorList>
            <person name="Leangapichart T."/>
            <person name="Gautret P."/>
            <person name="Nguyen T.T."/>
            <person name="Armstrong N."/>
            <person name="Rolain J.M."/>
        </authorList>
    </citation>
    <scope>NUCLEOTIDE SEQUENCE [LARGE SCALE GENOMIC DNA]</scope>
    <source>
        <strain evidence="5 6">122RC15</strain>
    </source>
</reference>
<keyword evidence="2" id="KW-0472">Membrane</keyword>
<sequence>MTRSLRRAAVILGGSALAGSLLIVPGLAPGTPASAAEEACTVSGGTLVWGVKESFRSYISGSIANGSWETSDGAEYETPAFSFTGASGEIDPETGTGSVSFAGTVHFTGHEGVLDLTLANPTVEFEGDGTAALLLDARSTDVEGEVTVDAEQEWVGEVTVADPLAPQGGALRLSDLPTSLTNSGAKAFAGFYEAGAELDPLTLSLEFDACDAAGAAAPAPADEAGDGAAAPAATEPVSGAEDPSGGLPWLPIGIGAAALLVIGVTVGMLLGGRKRSPLPQQADAPQQGTAPQQAETPAAPGTQPPAAD</sequence>
<evidence type="ECO:0000313" key="6">
    <source>
        <dbReference type="Proteomes" id="UP000238650"/>
    </source>
</evidence>
<evidence type="ECO:0000256" key="3">
    <source>
        <dbReference type="SAM" id="SignalP"/>
    </source>
</evidence>
<dbReference type="RefSeq" id="WP_105806202.1">
    <property type="nucleotide sequence ID" value="NZ_MWZD01000022.1"/>
</dbReference>
<evidence type="ECO:0000256" key="2">
    <source>
        <dbReference type="SAM" id="Phobius"/>
    </source>
</evidence>
<feature type="domain" description="Htaa" evidence="4">
    <location>
        <begin position="45"/>
        <end position="204"/>
    </location>
</feature>
<evidence type="ECO:0000259" key="4">
    <source>
        <dbReference type="Pfam" id="PF04213"/>
    </source>
</evidence>
<feature type="transmembrane region" description="Helical" evidence="2">
    <location>
        <begin position="249"/>
        <end position="270"/>
    </location>
</feature>
<keyword evidence="2" id="KW-1133">Transmembrane helix</keyword>
<organism evidence="5 6">
    <name type="scientific">Leucobacter massiliensis</name>
    <dbReference type="NCBI Taxonomy" id="1686285"/>
    <lineage>
        <taxon>Bacteria</taxon>
        <taxon>Bacillati</taxon>
        <taxon>Actinomycetota</taxon>
        <taxon>Actinomycetes</taxon>
        <taxon>Micrococcales</taxon>
        <taxon>Microbacteriaceae</taxon>
        <taxon>Leucobacter</taxon>
    </lineage>
</organism>
<keyword evidence="2" id="KW-0812">Transmembrane</keyword>
<feature type="compositionally biased region" description="Low complexity" evidence="1">
    <location>
        <begin position="217"/>
        <end position="233"/>
    </location>
</feature>
<dbReference type="OrthoDB" id="7210788at2"/>
<feature type="region of interest" description="Disordered" evidence="1">
    <location>
        <begin position="273"/>
        <end position="308"/>
    </location>
</feature>
<dbReference type="EMBL" id="MWZD01000022">
    <property type="protein sequence ID" value="PRI10266.1"/>
    <property type="molecule type" value="Genomic_DNA"/>
</dbReference>
<dbReference type="Proteomes" id="UP000238650">
    <property type="component" value="Unassembled WGS sequence"/>
</dbReference>
<feature type="signal peptide" evidence="3">
    <location>
        <begin position="1"/>
        <end position="35"/>
    </location>
</feature>
<gene>
    <name evidence="5" type="ORF">B4915_12790</name>
</gene>
<protein>
    <recommendedName>
        <fullName evidence="4">Htaa domain-containing protein</fullName>
    </recommendedName>
</protein>
<evidence type="ECO:0000313" key="5">
    <source>
        <dbReference type="EMBL" id="PRI10266.1"/>
    </source>
</evidence>